<keyword evidence="1" id="KW-0175">Coiled coil</keyword>
<proteinExistence type="predicted"/>
<accession>A0A183ESK0</accession>
<dbReference type="WBParaSite" id="GPUH_0002397101-mRNA-1">
    <property type="protein sequence ID" value="GPUH_0002397101-mRNA-1"/>
    <property type="gene ID" value="GPUH_0002397101"/>
</dbReference>
<protein>
    <submittedName>
        <fullName evidence="2">Flagellar M-ring protein FliF</fullName>
    </submittedName>
</protein>
<sequence length="121" mass="14042">LMLVGSTWAVLRTEQARNVVDVILPKQIDAEKMESALKRLEKTKLDMNATKSQNVFTYSHKSVSDKSKDEDHTIKATGSEAQKLLREIKKQQKEQEQMLQKQQAIAEEMNKHREMEMEARK</sequence>
<evidence type="ECO:0000256" key="1">
    <source>
        <dbReference type="SAM" id="Coils"/>
    </source>
</evidence>
<evidence type="ECO:0000313" key="2">
    <source>
        <dbReference type="WBParaSite" id="GPUH_0002397101-mRNA-1"/>
    </source>
</evidence>
<reference evidence="2" key="1">
    <citation type="submission" date="2016-06" db="UniProtKB">
        <authorList>
            <consortium name="WormBaseParasite"/>
        </authorList>
    </citation>
    <scope>IDENTIFICATION</scope>
</reference>
<organism evidence="2">
    <name type="scientific">Gongylonema pulchrum</name>
    <dbReference type="NCBI Taxonomy" id="637853"/>
    <lineage>
        <taxon>Eukaryota</taxon>
        <taxon>Metazoa</taxon>
        <taxon>Ecdysozoa</taxon>
        <taxon>Nematoda</taxon>
        <taxon>Chromadorea</taxon>
        <taxon>Rhabditida</taxon>
        <taxon>Spirurina</taxon>
        <taxon>Spiruromorpha</taxon>
        <taxon>Spiruroidea</taxon>
        <taxon>Gongylonematidae</taxon>
        <taxon>Gongylonema</taxon>
    </lineage>
</organism>
<feature type="coiled-coil region" evidence="1">
    <location>
        <begin position="30"/>
        <end position="118"/>
    </location>
</feature>
<name>A0A183ESK0_9BILA</name>
<dbReference type="AlphaFoldDB" id="A0A183ESK0"/>